<proteinExistence type="predicted"/>
<dbReference type="Proteomes" id="UP001057402">
    <property type="component" value="Chromosome 1"/>
</dbReference>
<evidence type="ECO:0000313" key="2">
    <source>
        <dbReference type="Proteomes" id="UP001057402"/>
    </source>
</evidence>
<protein>
    <submittedName>
        <fullName evidence="1">Uncharacterized protein</fullName>
    </submittedName>
</protein>
<dbReference type="EMBL" id="CM042880">
    <property type="protein sequence ID" value="KAI4388943.1"/>
    <property type="molecule type" value="Genomic_DNA"/>
</dbReference>
<evidence type="ECO:0000313" key="1">
    <source>
        <dbReference type="EMBL" id="KAI4388943.1"/>
    </source>
</evidence>
<name>A0ACB9SE58_9MYRT</name>
<accession>A0ACB9SE58</accession>
<organism evidence="1 2">
    <name type="scientific">Melastoma candidum</name>
    <dbReference type="NCBI Taxonomy" id="119954"/>
    <lineage>
        <taxon>Eukaryota</taxon>
        <taxon>Viridiplantae</taxon>
        <taxon>Streptophyta</taxon>
        <taxon>Embryophyta</taxon>
        <taxon>Tracheophyta</taxon>
        <taxon>Spermatophyta</taxon>
        <taxon>Magnoliopsida</taxon>
        <taxon>eudicotyledons</taxon>
        <taxon>Gunneridae</taxon>
        <taxon>Pentapetalae</taxon>
        <taxon>rosids</taxon>
        <taxon>malvids</taxon>
        <taxon>Myrtales</taxon>
        <taxon>Melastomataceae</taxon>
        <taxon>Melastomatoideae</taxon>
        <taxon>Melastomateae</taxon>
        <taxon>Melastoma</taxon>
    </lineage>
</organism>
<comment type="caution">
    <text evidence="1">The sequence shown here is derived from an EMBL/GenBank/DDBJ whole genome shotgun (WGS) entry which is preliminary data.</text>
</comment>
<sequence length="114" mass="12044">MKKPSPNPFPICFLAALAVIVLVSVQIVKVRAVTCDPSSLEPCAPAILLGTTPTSDCCTNLKAQQPCFCQYANDPNYAQFVNSTNARKAAAYCKVPIPCCPPSTSCSPPPSLRA</sequence>
<gene>
    <name evidence="1" type="ORF">MLD38_001228</name>
</gene>
<reference evidence="2" key="1">
    <citation type="journal article" date="2023" name="Front. Plant Sci.">
        <title>Chromosomal-level genome assembly of Melastoma candidum provides insights into trichome evolution.</title>
        <authorList>
            <person name="Zhong Y."/>
            <person name="Wu W."/>
            <person name="Sun C."/>
            <person name="Zou P."/>
            <person name="Liu Y."/>
            <person name="Dai S."/>
            <person name="Zhou R."/>
        </authorList>
    </citation>
    <scope>NUCLEOTIDE SEQUENCE [LARGE SCALE GENOMIC DNA]</scope>
</reference>
<keyword evidence="2" id="KW-1185">Reference proteome</keyword>